<dbReference type="PANTHER" id="PTHR46738">
    <property type="entry name" value="UBIQUITIN-ASSOCIATED DOMAIN-CONTAINING PROTEIN 1"/>
    <property type="match status" value="1"/>
</dbReference>
<dbReference type="CDD" id="cd19671">
    <property type="entry name" value="UBR-box_UBR4_5_6_7"/>
    <property type="match status" value="1"/>
</dbReference>
<evidence type="ECO:0000259" key="1">
    <source>
        <dbReference type="PROSITE" id="PS50030"/>
    </source>
</evidence>
<dbReference type="SUPFAM" id="SSF54236">
    <property type="entry name" value="Ubiquitin-like"/>
    <property type="match status" value="1"/>
</dbReference>
<dbReference type="InterPro" id="IPR015940">
    <property type="entry name" value="UBA"/>
</dbReference>
<sequence length="549" mass="60106">MAVDCVVRVVQPDRQRQLLSLSGCATARQLRQRIALRLGVAPELVAVVRSGSLLDDDAALASFPSDASANVHVVAFVIDPERRTRAAEAVRIEPSLETTPLQRASGLALEESNGYVEIPFHEAIALLHGSVTAAAREPLVAMGFPESRVVKALLLNNRDTQAAMEWLLDHEDDPDIDTPLTPPQITQLVGILFNSPRAGGRRPDRLAMAIAHAVRARICTYSITRDRFVPQQFRCSVCHEGHDLSEVVTSDAFYCDCGSNSAHRCRCLPPRSGSASPRAESREQNIFSARQPFIVVDASMLQDVISTIRLARPFLDRLSPDQMDVLVDLATRISAPDSSAEISDVEFAVLTLLLDVMVIAPAHVIGLFASVIRHRSGTERILSSPLASSLIPRITSICIETQSEAVTQIGLAFAINLTACAIKHNFAQSFALSSFSHMMGICKPLICEGDGLDSFFAIELMGNYALMAPRMGDADKRTLLRELLNACFMRTTQDALMIKLLVAFGTMLELCPGIYRSLRPPPSDDLFSVLLSRWHNLIPIIIRLRQLVG</sequence>
<protein>
    <recommendedName>
        <fullName evidence="5">UBA domain-containing protein</fullName>
    </recommendedName>
</protein>
<dbReference type="InterPro" id="IPR009060">
    <property type="entry name" value="UBA-like_sf"/>
</dbReference>
<dbReference type="EMBL" id="OVEO01000012">
    <property type="protein sequence ID" value="SPQ99545.1"/>
    <property type="molecule type" value="Genomic_DNA"/>
</dbReference>
<dbReference type="Gene3D" id="1.25.10.10">
    <property type="entry name" value="Leucine-rich Repeat Variant"/>
    <property type="match status" value="1"/>
</dbReference>
<dbReference type="GO" id="GO:0000151">
    <property type="term" value="C:ubiquitin ligase complex"/>
    <property type="evidence" value="ECO:0007669"/>
    <property type="project" value="TreeGrafter"/>
</dbReference>
<dbReference type="PROSITE" id="PS50030">
    <property type="entry name" value="UBA"/>
    <property type="match status" value="1"/>
</dbReference>
<dbReference type="SMART" id="SM00165">
    <property type="entry name" value="UBA"/>
    <property type="match status" value="1"/>
</dbReference>
<name>A0A3P3YHB5_PLABS</name>
<dbReference type="PROSITE" id="PS50053">
    <property type="entry name" value="UBIQUITIN_2"/>
    <property type="match status" value="1"/>
</dbReference>
<proteinExistence type="predicted"/>
<organism evidence="3 4">
    <name type="scientific">Plasmodiophora brassicae</name>
    <name type="common">Clubroot disease agent</name>
    <dbReference type="NCBI Taxonomy" id="37360"/>
    <lineage>
        <taxon>Eukaryota</taxon>
        <taxon>Sar</taxon>
        <taxon>Rhizaria</taxon>
        <taxon>Endomyxa</taxon>
        <taxon>Phytomyxea</taxon>
        <taxon>Plasmodiophorida</taxon>
        <taxon>Plasmodiophoridae</taxon>
        <taxon>Plasmodiophora</taxon>
    </lineage>
</organism>
<evidence type="ECO:0000313" key="3">
    <source>
        <dbReference type="EMBL" id="SPQ99545.1"/>
    </source>
</evidence>
<evidence type="ECO:0000259" key="2">
    <source>
        <dbReference type="PROSITE" id="PS50053"/>
    </source>
</evidence>
<dbReference type="InterPro" id="IPR029071">
    <property type="entry name" value="Ubiquitin-like_domsf"/>
</dbReference>
<dbReference type="Pfam" id="PF22562">
    <property type="entry name" value="UBA_7"/>
    <property type="match status" value="1"/>
</dbReference>
<dbReference type="InterPro" id="IPR011989">
    <property type="entry name" value="ARM-like"/>
</dbReference>
<dbReference type="SUPFAM" id="SSF46934">
    <property type="entry name" value="UBA-like"/>
    <property type="match status" value="1"/>
</dbReference>
<dbReference type="AlphaFoldDB" id="A0A3P3YHB5"/>
<dbReference type="Proteomes" id="UP000290189">
    <property type="component" value="Unassembled WGS sequence"/>
</dbReference>
<dbReference type="InterPro" id="IPR052476">
    <property type="entry name" value="UBAC1"/>
</dbReference>
<accession>A0A3P3YHB5</accession>
<dbReference type="Gene3D" id="1.10.8.10">
    <property type="entry name" value="DNA helicase RuvA subunit, C-terminal domain"/>
    <property type="match status" value="1"/>
</dbReference>
<dbReference type="CDD" id="cd17039">
    <property type="entry name" value="Ubl_ubiquitin_like"/>
    <property type="match status" value="1"/>
</dbReference>
<geneLocation type="mitochondrion" evidence="3"/>
<feature type="domain" description="UBA" evidence="1">
    <location>
        <begin position="130"/>
        <end position="170"/>
    </location>
</feature>
<dbReference type="PANTHER" id="PTHR46738:SF1">
    <property type="entry name" value="UBIQUITIN-ASSOCIATED DOMAIN-CONTAINING PROTEIN 1"/>
    <property type="match status" value="1"/>
</dbReference>
<evidence type="ECO:0000313" key="4">
    <source>
        <dbReference type="Proteomes" id="UP000290189"/>
    </source>
</evidence>
<evidence type="ECO:0008006" key="5">
    <source>
        <dbReference type="Google" id="ProtNLM"/>
    </source>
</evidence>
<keyword evidence="3" id="KW-0496">Mitochondrion</keyword>
<feature type="domain" description="Ubiquitin-like" evidence="2">
    <location>
        <begin position="3"/>
        <end position="74"/>
    </location>
</feature>
<gene>
    <name evidence="3" type="ORF">PLBR_LOCUS6760</name>
</gene>
<reference evidence="3 4" key="1">
    <citation type="submission" date="2018-03" db="EMBL/GenBank/DDBJ databases">
        <authorList>
            <person name="Fogelqvist J."/>
        </authorList>
    </citation>
    <scope>NUCLEOTIDE SEQUENCE [LARGE SCALE GENOMIC DNA]</scope>
</reference>
<dbReference type="InterPro" id="IPR000626">
    <property type="entry name" value="Ubiquitin-like_dom"/>
</dbReference>